<evidence type="ECO:0000313" key="5">
    <source>
        <dbReference type="EMBL" id="QEX21149.1"/>
    </source>
</evidence>
<dbReference type="Proteomes" id="UP000325797">
    <property type="component" value="Chromosome"/>
</dbReference>
<accession>A0A5J6MUQ0</accession>
<dbReference type="Gene3D" id="3.40.50.1970">
    <property type="match status" value="1"/>
</dbReference>
<sequence length="382" mass="39546">MSLVFQANRIHFGRGALGTALHAEIRRHDLRRFVILADPAAAGGPLERLKGILPADIDVLLLSDQGGAAAEGAPSVAEVRELIRLEGCDTLLAIGHEGLINRAKVVARGTLIPELPALAGKAARPESADHAPYLIAVPVDAGAIAALGPTITVPTDDGEVSAMFDADFVPDASVCDPDFIAEMSCAQGIAVGMHIAAGGVEAYMARGENPPAEALALAAVRRSIVYLEQAAAGHPPPGGTLLMGAAIEAMLAASKGMGAARAIGNAIAGLVSCVIEPGAVSAVVLPVVLDFNAGDPHPAGMRLTDLLSLPFDINLSVYFRQLAQRLALPDSLAELGVDRQMLPRLARRAFRDPNTATNPVAVSEGDYAAMLVRAGGFEERRV</sequence>
<evidence type="ECO:0000259" key="4">
    <source>
        <dbReference type="Pfam" id="PF25137"/>
    </source>
</evidence>
<dbReference type="InterPro" id="IPR056798">
    <property type="entry name" value="ADH_Fe_C"/>
</dbReference>
<dbReference type="Gene3D" id="1.20.1090.10">
    <property type="entry name" value="Dehydroquinate synthase-like - alpha domain"/>
    <property type="match status" value="1"/>
</dbReference>
<evidence type="ECO:0000259" key="3">
    <source>
        <dbReference type="Pfam" id="PF00465"/>
    </source>
</evidence>
<organism evidence="5 6">
    <name type="scientific">Hypericibacter adhaerens</name>
    <dbReference type="NCBI Taxonomy" id="2602016"/>
    <lineage>
        <taxon>Bacteria</taxon>
        <taxon>Pseudomonadati</taxon>
        <taxon>Pseudomonadota</taxon>
        <taxon>Alphaproteobacteria</taxon>
        <taxon>Rhodospirillales</taxon>
        <taxon>Dongiaceae</taxon>
        <taxon>Hypericibacter</taxon>
    </lineage>
</organism>
<evidence type="ECO:0000256" key="1">
    <source>
        <dbReference type="ARBA" id="ARBA00007358"/>
    </source>
</evidence>
<dbReference type="PANTHER" id="PTHR11496">
    <property type="entry name" value="ALCOHOL DEHYDROGENASE"/>
    <property type="match status" value="1"/>
</dbReference>
<evidence type="ECO:0000256" key="2">
    <source>
        <dbReference type="ARBA" id="ARBA00023002"/>
    </source>
</evidence>
<feature type="domain" description="Fe-containing alcohol dehydrogenase-like C-terminal" evidence="4">
    <location>
        <begin position="192"/>
        <end position="372"/>
    </location>
</feature>
<feature type="domain" description="Alcohol dehydrogenase iron-type/glycerol dehydrogenase GldA" evidence="3">
    <location>
        <begin position="8"/>
        <end position="177"/>
    </location>
</feature>
<dbReference type="SUPFAM" id="SSF56796">
    <property type="entry name" value="Dehydroquinate synthase-like"/>
    <property type="match status" value="1"/>
</dbReference>
<proteinExistence type="inferred from homology"/>
<gene>
    <name evidence="5" type="ORF">FRZ61_10700</name>
</gene>
<protein>
    <submittedName>
        <fullName evidence="5">Alcohol dehydrogenase</fullName>
    </submittedName>
</protein>
<dbReference type="Pfam" id="PF00465">
    <property type="entry name" value="Fe-ADH"/>
    <property type="match status" value="1"/>
</dbReference>
<dbReference type="Pfam" id="PF25137">
    <property type="entry name" value="ADH_Fe_C"/>
    <property type="match status" value="1"/>
</dbReference>
<reference evidence="5 6" key="1">
    <citation type="submission" date="2019-08" db="EMBL/GenBank/DDBJ databases">
        <title>Hyperibacter terrae gen. nov., sp. nov. and Hyperibacter viscosus sp. nov., two new members in the family Rhodospirillaceae isolated from the rhizosphere of Hypericum perforatum.</title>
        <authorList>
            <person name="Noviana Z."/>
        </authorList>
    </citation>
    <scope>NUCLEOTIDE SEQUENCE [LARGE SCALE GENOMIC DNA]</scope>
    <source>
        <strain evidence="5 6">R5959</strain>
    </source>
</reference>
<dbReference type="InterPro" id="IPR001670">
    <property type="entry name" value="ADH_Fe/GldA"/>
</dbReference>
<name>A0A5J6MUQ0_9PROT</name>
<comment type="similarity">
    <text evidence="1">Belongs to the iron-containing alcohol dehydrogenase family.</text>
</comment>
<dbReference type="AlphaFoldDB" id="A0A5J6MUQ0"/>
<dbReference type="GO" id="GO:0004022">
    <property type="term" value="F:alcohol dehydrogenase (NAD+) activity"/>
    <property type="evidence" value="ECO:0007669"/>
    <property type="project" value="TreeGrafter"/>
</dbReference>
<dbReference type="PANTHER" id="PTHR11496:SF102">
    <property type="entry name" value="ALCOHOL DEHYDROGENASE 4"/>
    <property type="match status" value="1"/>
</dbReference>
<dbReference type="OrthoDB" id="323926at2"/>
<dbReference type="EMBL" id="CP042582">
    <property type="protein sequence ID" value="QEX21149.1"/>
    <property type="molecule type" value="Genomic_DNA"/>
</dbReference>
<dbReference type="InterPro" id="IPR039697">
    <property type="entry name" value="Alcohol_dehydrogenase_Fe"/>
</dbReference>
<dbReference type="RefSeq" id="WP_151115472.1">
    <property type="nucleotide sequence ID" value="NZ_CP042582.1"/>
</dbReference>
<dbReference type="KEGG" id="hadh:FRZ61_10700"/>
<dbReference type="GO" id="GO:0046872">
    <property type="term" value="F:metal ion binding"/>
    <property type="evidence" value="ECO:0007669"/>
    <property type="project" value="InterPro"/>
</dbReference>
<keyword evidence="6" id="KW-1185">Reference proteome</keyword>
<keyword evidence="2" id="KW-0560">Oxidoreductase</keyword>
<evidence type="ECO:0000313" key="6">
    <source>
        <dbReference type="Proteomes" id="UP000325797"/>
    </source>
</evidence>